<dbReference type="Pfam" id="PF00005">
    <property type="entry name" value="ABC_tran"/>
    <property type="match status" value="1"/>
</dbReference>
<dbReference type="SMART" id="SM00382">
    <property type="entry name" value="AAA"/>
    <property type="match status" value="1"/>
</dbReference>
<gene>
    <name evidence="6" type="ORF">SAMN05443377_11025</name>
</gene>
<dbReference type="OrthoDB" id="5296765at2"/>
<keyword evidence="1" id="KW-0813">Transport</keyword>
<proteinExistence type="predicted"/>
<dbReference type="InterPro" id="IPR003593">
    <property type="entry name" value="AAA+_ATPase"/>
</dbReference>
<organism evidence="6 7">
    <name type="scientific">Propionibacterium cyclohexanicum</name>
    <dbReference type="NCBI Taxonomy" id="64702"/>
    <lineage>
        <taxon>Bacteria</taxon>
        <taxon>Bacillati</taxon>
        <taxon>Actinomycetota</taxon>
        <taxon>Actinomycetes</taxon>
        <taxon>Propionibacteriales</taxon>
        <taxon>Propionibacteriaceae</taxon>
        <taxon>Propionibacterium</taxon>
    </lineage>
</organism>
<dbReference type="SUPFAM" id="SSF52540">
    <property type="entry name" value="P-loop containing nucleoside triphosphate hydrolases"/>
    <property type="match status" value="1"/>
</dbReference>
<keyword evidence="2" id="KW-0547">Nucleotide-binding</keyword>
<dbReference type="EMBL" id="FOGZ01000010">
    <property type="protein sequence ID" value="SER77622.1"/>
    <property type="molecule type" value="Genomic_DNA"/>
</dbReference>
<evidence type="ECO:0000259" key="5">
    <source>
        <dbReference type="PROSITE" id="PS50893"/>
    </source>
</evidence>
<dbReference type="PROSITE" id="PS50893">
    <property type="entry name" value="ABC_TRANSPORTER_2"/>
    <property type="match status" value="1"/>
</dbReference>
<protein>
    <submittedName>
        <fullName evidence="6">Iron complex transport system ATP-binding protein</fullName>
    </submittedName>
</protein>
<dbReference type="AlphaFoldDB" id="A0A1H9RXU6"/>
<dbReference type="Proteomes" id="UP000198815">
    <property type="component" value="Unassembled WGS sequence"/>
</dbReference>
<dbReference type="GO" id="GO:0005524">
    <property type="term" value="F:ATP binding"/>
    <property type="evidence" value="ECO:0007669"/>
    <property type="project" value="UniProtKB-KW"/>
</dbReference>
<evidence type="ECO:0000256" key="4">
    <source>
        <dbReference type="ARBA" id="ARBA00022967"/>
    </source>
</evidence>
<keyword evidence="4" id="KW-1278">Translocase</keyword>
<sequence length="283" mass="30240">MSTRKSGRGTGAWRAARRRPLVEIGTAALSLHEVRAGYGRHPVIAGLDLDVEPGLVHGIIGPNGAGKSTLLKACLGLIPSRGQLLVHGHELVTLSAVQRAWLMSYLPQDLTTTSTLTGEEYVHMGRYARRPRFGQLNTADEEAVNRALDMTGCREWASRPLAQASGGERQLIALARALAQDAAILMLDEPASALDLGHELSVLRLLHPWVAGGDRPRTAVLVLHDLTWAARFCDRLHLLVNGRLIASGKPAEVLTTGTLRAAYGIATAITTVAATGTLDVTPL</sequence>
<evidence type="ECO:0000313" key="7">
    <source>
        <dbReference type="Proteomes" id="UP000198815"/>
    </source>
</evidence>
<dbReference type="RefSeq" id="WP_091969081.1">
    <property type="nucleotide sequence ID" value="NZ_FOGZ01000010.1"/>
</dbReference>
<dbReference type="PANTHER" id="PTHR42794:SF1">
    <property type="entry name" value="HEMIN IMPORT ATP-BINDING PROTEIN HMUV"/>
    <property type="match status" value="1"/>
</dbReference>
<accession>A0A1H9RXU6</accession>
<evidence type="ECO:0000256" key="1">
    <source>
        <dbReference type="ARBA" id="ARBA00022448"/>
    </source>
</evidence>
<evidence type="ECO:0000313" key="6">
    <source>
        <dbReference type="EMBL" id="SER77622.1"/>
    </source>
</evidence>
<dbReference type="InterPro" id="IPR003439">
    <property type="entry name" value="ABC_transporter-like_ATP-bd"/>
</dbReference>
<dbReference type="InterPro" id="IPR027417">
    <property type="entry name" value="P-loop_NTPase"/>
</dbReference>
<feature type="domain" description="ABC transporter" evidence="5">
    <location>
        <begin position="29"/>
        <end position="266"/>
    </location>
</feature>
<evidence type="ECO:0000256" key="3">
    <source>
        <dbReference type="ARBA" id="ARBA00022840"/>
    </source>
</evidence>
<dbReference type="PANTHER" id="PTHR42794">
    <property type="entry name" value="HEMIN IMPORT ATP-BINDING PROTEIN HMUV"/>
    <property type="match status" value="1"/>
</dbReference>
<keyword evidence="3 6" id="KW-0067">ATP-binding</keyword>
<dbReference type="Gene3D" id="3.40.50.300">
    <property type="entry name" value="P-loop containing nucleotide triphosphate hydrolases"/>
    <property type="match status" value="1"/>
</dbReference>
<name>A0A1H9RXU6_9ACTN</name>
<dbReference type="STRING" id="64702.SAMN05443377_11025"/>
<keyword evidence="7" id="KW-1185">Reference proteome</keyword>
<reference evidence="6 7" key="1">
    <citation type="submission" date="2016-10" db="EMBL/GenBank/DDBJ databases">
        <authorList>
            <person name="de Groot N.N."/>
        </authorList>
    </citation>
    <scope>NUCLEOTIDE SEQUENCE [LARGE SCALE GENOMIC DNA]</scope>
    <source>
        <strain evidence="6 7">DSM 16859</strain>
    </source>
</reference>
<evidence type="ECO:0000256" key="2">
    <source>
        <dbReference type="ARBA" id="ARBA00022741"/>
    </source>
</evidence>
<dbReference type="CDD" id="cd03214">
    <property type="entry name" value="ABC_Iron-Siderophores_B12_Hemin"/>
    <property type="match status" value="1"/>
</dbReference>
<dbReference type="GO" id="GO:0016887">
    <property type="term" value="F:ATP hydrolysis activity"/>
    <property type="evidence" value="ECO:0007669"/>
    <property type="project" value="InterPro"/>
</dbReference>